<dbReference type="InterPro" id="IPR035669">
    <property type="entry name" value="SGNH_plant_lipase-like"/>
</dbReference>
<evidence type="ECO:0000256" key="1">
    <source>
        <dbReference type="ARBA" id="ARBA00008668"/>
    </source>
</evidence>
<dbReference type="CDD" id="cd01837">
    <property type="entry name" value="SGNH_plant_lipase_like"/>
    <property type="match status" value="1"/>
</dbReference>
<comment type="similarity">
    <text evidence="1">Belongs to the 'GDSL' lipolytic enzyme family.</text>
</comment>
<dbReference type="PANTHER" id="PTHR45642:SF139">
    <property type="entry name" value="SGNH HYDROLASE-TYPE ESTERASE DOMAIN-CONTAINING PROTEIN"/>
    <property type="match status" value="1"/>
</dbReference>
<evidence type="ECO:0000313" key="3">
    <source>
        <dbReference type="EMBL" id="MED6156794.1"/>
    </source>
</evidence>
<reference evidence="3 4" key="1">
    <citation type="journal article" date="2023" name="Plants (Basel)">
        <title>Bridging the Gap: Combining Genomics and Transcriptomics Approaches to Understand Stylosanthes scabra, an Orphan Legume from the Brazilian Caatinga.</title>
        <authorList>
            <person name="Ferreira-Neto J.R.C."/>
            <person name="da Silva M.D."/>
            <person name="Binneck E."/>
            <person name="de Melo N.F."/>
            <person name="da Silva R.H."/>
            <person name="de Melo A.L.T.M."/>
            <person name="Pandolfi V."/>
            <person name="Bustamante F.O."/>
            <person name="Brasileiro-Vidal A.C."/>
            <person name="Benko-Iseppon A.M."/>
        </authorList>
    </citation>
    <scope>NUCLEOTIDE SEQUENCE [LARGE SCALE GENOMIC DNA]</scope>
    <source>
        <tissue evidence="3">Leaves</tissue>
    </source>
</reference>
<keyword evidence="4" id="KW-1185">Reference proteome</keyword>
<sequence length="334" mass="37476">MSAVFAFGDSTIDPGNNNDFQTLFRGNHVPYGCDFPNHIPTGRFSNGKISTDYIVDMLGIKSLLPAYLDHEMNDGDLTTGVSFGTGGSGLDTVTAMSAKVMNMDVQFQYFQECLERIRRSVGDAKTNDIVKNSLFVISSGTNDMLFNAYLSPMRMMQFGSVSLYHDFLLQNLVVFIQKLYQVGARKIVVVGLPPIGCLPVQVTINSVLPNPYWLQRMCKAERNMECQKYNAKLQFHIDSLQTKLSETKLAYFDIYSPMWDMISNPNKYGFEQTLKGCCGTGLIEMGPICNLLDPTCVDPSKYLFWDAVHLTEIGYKFLAESGIQNLLSYFTQNN</sequence>
<dbReference type="InterPro" id="IPR001087">
    <property type="entry name" value="GDSL"/>
</dbReference>
<evidence type="ECO:0000256" key="2">
    <source>
        <dbReference type="ARBA" id="ARBA00022729"/>
    </source>
</evidence>
<dbReference type="InterPro" id="IPR050592">
    <property type="entry name" value="GDSL_lipolytic_enzyme"/>
</dbReference>
<keyword evidence="2" id="KW-0732">Signal</keyword>
<name>A0ABU6U7N1_9FABA</name>
<accession>A0ABU6U7N1</accession>
<dbReference type="Proteomes" id="UP001341840">
    <property type="component" value="Unassembled WGS sequence"/>
</dbReference>
<dbReference type="InterPro" id="IPR036514">
    <property type="entry name" value="SGNH_hydro_sf"/>
</dbReference>
<dbReference type="Pfam" id="PF00657">
    <property type="entry name" value="Lipase_GDSL"/>
    <property type="match status" value="1"/>
</dbReference>
<dbReference type="SUPFAM" id="SSF52266">
    <property type="entry name" value="SGNH hydrolase"/>
    <property type="match status" value="1"/>
</dbReference>
<dbReference type="Gene3D" id="3.40.50.1110">
    <property type="entry name" value="SGNH hydrolase"/>
    <property type="match status" value="1"/>
</dbReference>
<proteinExistence type="inferred from homology"/>
<protein>
    <submittedName>
        <fullName evidence="3">Uncharacterized protein</fullName>
    </submittedName>
</protein>
<evidence type="ECO:0000313" key="4">
    <source>
        <dbReference type="Proteomes" id="UP001341840"/>
    </source>
</evidence>
<comment type="caution">
    <text evidence="3">The sequence shown here is derived from an EMBL/GenBank/DDBJ whole genome shotgun (WGS) entry which is preliminary data.</text>
</comment>
<gene>
    <name evidence="3" type="ORF">PIB30_017788</name>
</gene>
<dbReference type="EMBL" id="JASCZI010120881">
    <property type="protein sequence ID" value="MED6156794.1"/>
    <property type="molecule type" value="Genomic_DNA"/>
</dbReference>
<organism evidence="3 4">
    <name type="scientific">Stylosanthes scabra</name>
    <dbReference type="NCBI Taxonomy" id="79078"/>
    <lineage>
        <taxon>Eukaryota</taxon>
        <taxon>Viridiplantae</taxon>
        <taxon>Streptophyta</taxon>
        <taxon>Embryophyta</taxon>
        <taxon>Tracheophyta</taxon>
        <taxon>Spermatophyta</taxon>
        <taxon>Magnoliopsida</taxon>
        <taxon>eudicotyledons</taxon>
        <taxon>Gunneridae</taxon>
        <taxon>Pentapetalae</taxon>
        <taxon>rosids</taxon>
        <taxon>fabids</taxon>
        <taxon>Fabales</taxon>
        <taxon>Fabaceae</taxon>
        <taxon>Papilionoideae</taxon>
        <taxon>50 kb inversion clade</taxon>
        <taxon>dalbergioids sensu lato</taxon>
        <taxon>Dalbergieae</taxon>
        <taxon>Pterocarpus clade</taxon>
        <taxon>Stylosanthes</taxon>
    </lineage>
</organism>
<dbReference type="PANTHER" id="PTHR45642">
    <property type="entry name" value="GDSL ESTERASE/LIPASE EXL3"/>
    <property type="match status" value="1"/>
</dbReference>